<protein>
    <submittedName>
        <fullName evidence="1">Uncharacterized protein</fullName>
    </submittedName>
</protein>
<dbReference type="EMBL" id="MT142594">
    <property type="protein sequence ID" value="QJA85779.1"/>
    <property type="molecule type" value="Genomic_DNA"/>
</dbReference>
<sequence length="62" mass="7139">MNVIELARIAANVRHAQTRYFQTRSHSALQESKRLEKKLDHCLAIILDGQRELAFDEETTDG</sequence>
<gene>
    <name evidence="1" type="ORF">MM415B02177_0020</name>
</gene>
<evidence type="ECO:0000313" key="1">
    <source>
        <dbReference type="EMBL" id="QJA85779.1"/>
    </source>
</evidence>
<reference evidence="1" key="1">
    <citation type="submission" date="2020-03" db="EMBL/GenBank/DDBJ databases">
        <title>The deep terrestrial virosphere.</title>
        <authorList>
            <person name="Holmfeldt K."/>
            <person name="Nilsson E."/>
            <person name="Simone D."/>
            <person name="Lopez-Fernandez M."/>
            <person name="Wu X."/>
            <person name="de Brujin I."/>
            <person name="Lundin D."/>
            <person name="Andersson A."/>
            <person name="Bertilsson S."/>
            <person name="Dopson M."/>
        </authorList>
    </citation>
    <scope>NUCLEOTIDE SEQUENCE</scope>
    <source>
        <strain evidence="1">MM415B02177</strain>
    </source>
</reference>
<name>A0A6M3KUR5_9ZZZZ</name>
<dbReference type="AlphaFoldDB" id="A0A6M3KUR5"/>
<proteinExistence type="predicted"/>
<organism evidence="1">
    <name type="scientific">viral metagenome</name>
    <dbReference type="NCBI Taxonomy" id="1070528"/>
    <lineage>
        <taxon>unclassified sequences</taxon>
        <taxon>metagenomes</taxon>
        <taxon>organismal metagenomes</taxon>
    </lineage>
</organism>
<accession>A0A6M3KUR5</accession>